<accession>A0AAE6M445</accession>
<protein>
    <submittedName>
        <fullName evidence="1">Uncharacterized protein</fullName>
    </submittedName>
</protein>
<dbReference type="Proteomes" id="UP000321332">
    <property type="component" value="Chromosome"/>
</dbReference>
<evidence type="ECO:0000313" key="1">
    <source>
        <dbReference type="EMBL" id="QEA33006.1"/>
    </source>
</evidence>
<dbReference type="AlphaFoldDB" id="A0AAE6M445"/>
<name>A0AAE6M445_LEUCA</name>
<evidence type="ECO:0000313" key="2">
    <source>
        <dbReference type="Proteomes" id="UP000321332"/>
    </source>
</evidence>
<gene>
    <name evidence="1" type="ORF">FGL89_02030</name>
</gene>
<reference evidence="1 2" key="1">
    <citation type="submission" date="2019-06" db="EMBL/GenBank/DDBJ databases">
        <title>Genome analyses of bacteria isolated from kimchi.</title>
        <authorList>
            <person name="Lee S."/>
            <person name="Ahn S."/>
            <person name="Roh S."/>
        </authorList>
    </citation>
    <scope>NUCLEOTIDE SEQUENCE [LARGE SCALE GENOMIC DNA]</scope>
    <source>
        <strain evidence="1 2">CBA3620</strain>
    </source>
</reference>
<organism evidence="1 2">
    <name type="scientific">Leuconostoc carnosum</name>
    <dbReference type="NCBI Taxonomy" id="1252"/>
    <lineage>
        <taxon>Bacteria</taxon>
        <taxon>Bacillati</taxon>
        <taxon>Bacillota</taxon>
        <taxon>Bacilli</taxon>
        <taxon>Lactobacillales</taxon>
        <taxon>Lactobacillaceae</taxon>
        <taxon>Leuconostoc</taxon>
    </lineage>
</organism>
<dbReference type="EMBL" id="CP042374">
    <property type="protein sequence ID" value="QEA33006.1"/>
    <property type="molecule type" value="Genomic_DNA"/>
</dbReference>
<proteinExistence type="predicted"/>
<sequence length="265" mass="30137">MEELMKSVYLEEFMKNVTQKSKHIERTVSIYFRSSDNFAENKSRWNQIQKKISSDVNEQSFEDAMAKYRLTELRQVTSAIFVIGEDVLVYTSPHLEIDNDEVTVGSTPQLERLEALSVKFPTSLVLDVDYESITVFFVDDRGIEDITEEFGDLTLQSYLGSEFRIGKSNHVSVGNKAVAVHGHNPAKEIKKNDQIRFYQGASPDIVRFIDDNYKGIPVILGGASQNISTFSDAVGKNLLQKLNDKKIDGHFNAKNEIYEAYQNLF</sequence>